<dbReference type="InterPro" id="IPR002068">
    <property type="entry name" value="A-crystallin/Hsp20_dom"/>
</dbReference>
<gene>
    <name evidence="5" type="ORF">RI543_000610</name>
</gene>
<evidence type="ECO:0000256" key="2">
    <source>
        <dbReference type="RuleBase" id="RU003616"/>
    </source>
</evidence>
<protein>
    <recommendedName>
        <fullName evidence="4">SHSP domain-containing protein</fullName>
    </recommendedName>
</protein>
<proteinExistence type="inferred from homology"/>
<sequence>MSFYQPSLSLFDVLNALSDRAPPRNPPVRPNNGDPYERRHAYGPQNLRHPGMGPFHGPYPMGRNGFFNPAAAGGPLNVNRDDDGFPGGAFLYGHPFAPHGGNYPDYYYYIPQFSEDDEDEDEEEEEELHDNNEDGEKMDEDNNDVSKGTEYPSYYHTRDGNNRFRMMNPPNVYLRGPESRDYLNDLFDTFFGVPRGKAEQRPEQQEEKESKTLSGKETMKDKTSEEVNPNATPDENNIKQDKTENVSDSATSKPPLKKNNSNAFIPGPFAIPSTTTTTGSDPLKVSKPEIRMDLPFTPEVNVYDLKTEYIVVLALPGSNSKAFKVDYHPTTHELTVRGNLTDKLGVDEKYLKLSEIKYGAFERTVKFPILPRIKDEEIKAKYSNGLLQINVPKMDGPQDKPVPKKRITIEEIPDAELEFEKNPNPVEKN</sequence>
<dbReference type="Proteomes" id="UP001306508">
    <property type="component" value="Unassembled WGS sequence"/>
</dbReference>
<keyword evidence="6" id="KW-1185">Reference proteome</keyword>
<feature type="compositionally biased region" description="Polar residues" evidence="3">
    <location>
        <begin position="226"/>
        <end position="235"/>
    </location>
</feature>
<name>A0AAN7WSW8_9SACH</name>
<evidence type="ECO:0000256" key="3">
    <source>
        <dbReference type="SAM" id="MobiDB-lite"/>
    </source>
</evidence>
<reference evidence="6" key="1">
    <citation type="submission" date="2023-07" db="EMBL/GenBank/DDBJ databases">
        <title>A draft genome of Kazachstania heterogenica Y-27499.</title>
        <authorList>
            <person name="Donic C."/>
            <person name="Kralova J.S."/>
            <person name="Fidel L."/>
            <person name="Ben-Dor S."/>
            <person name="Jung S."/>
        </authorList>
    </citation>
    <scope>NUCLEOTIDE SEQUENCE [LARGE SCALE GENOMIC DNA]</scope>
    <source>
        <strain evidence="6">Y27499</strain>
    </source>
</reference>
<accession>A0AAN7WSW8</accession>
<comment type="similarity">
    <text evidence="1 2">Belongs to the small heat shock protein (HSP20) family.</text>
</comment>
<evidence type="ECO:0000256" key="1">
    <source>
        <dbReference type="PROSITE-ProRule" id="PRU00285"/>
    </source>
</evidence>
<dbReference type="AlphaFoldDB" id="A0AAN7WSW8"/>
<feature type="compositionally biased region" description="Polar residues" evidence="3">
    <location>
        <begin position="246"/>
        <end position="263"/>
    </location>
</feature>
<feature type="region of interest" description="Disordered" evidence="3">
    <location>
        <begin position="196"/>
        <end position="281"/>
    </location>
</feature>
<dbReference type="SUPFAM" id="SSF49764">
    <property type="entry name" value="HSP20-like chaperones"/>
    <property type="match status" value="1"/>
</dbReference>
<feature type="region of interest" description="Disordered" evidence="3">
    <location>
        <begin position="115"/>
        <end position="166"/>
    </location>
</feature>
<organism evidence="5 6">
    <name type="scientific">Arxiozyma heterogenica</name>
    <dbReference type="NCBI Taxonomy" id="278026"/>
    <lineage>
        <taxon>Eukaryota</taxon>
        <taxon>Fungi</taxon>
        <taxon>Dikarya</taxon>
        <taxon>Ascomycota</taxon>
        <taxon>Saccharomycotina</taxon>
        <taxon>Saccharomycetes</taxon>
        <taxon>Saccharomycetales</taxon>
        <taxon>Saccharomycetaceae</taxon>
        <taxon>Arxiozyma</taxon>
    </lineage>
</organism>
<dbReference type="EMBL" id="JAWIZZ010000023">
    <property type="protein sequence ID" value="KAK5781957.1"/>
    <property type="molecule type" value="Genomic_DNA"/>
</dbReference>
<dbReference type="CDD" id="cd06464">
    <property type="entry name" value="ACD_sHsps-like"/>
    <property type="match status" value="1"/>
</dbReference>
<dbReference type="Pfam" id="PF00011">
    <property type="entry name" value="HSP20"/>
    <property type="match status" value="1"/>
</dbReference>
<feature type="compositionally biased region" description="Basic and acidic residues" evidence="3">
    <location>
        <begin position="196"/>
        <end position="211"/>
    </location>
</feature>
<dbReference type="InterPro" id="IPR008978">
    <property type="entry name" value="HSP20-like_chaperone"/>
</dbReference>
<evidence type="ECO:0000259" key="4">
    <source>
        <dbReference type="PROSITE" id="PS01031"/>
    </source>
</evidence>
<feature type="region of interest" description="Disordered" evidence="3">
    <location>
        <begin position="19"/>
        <end position="39"/>
    </location>
</feature>
<dbReference type="PROSITE" id="PS01031">
    <property type="entry name" value="SHSP"/>
    <property type="match status" value="1"/>
</dbReference>
<dbReference type="Gene3D" id="2.60.40.790">
    <property type="match status" value="1"/>
</dbReference>
<comment type="caution">
    <text evidence="5">The sequence shown here is derived from an EMBL/GenBank/DDBJ whole genome shotgun (WGS) entry which is preliminary data.</text>
</comment>
<feature type="domain" description="SHSP" evidence="4">
    <location>
        <begin position="291"/>
        <end position="410"/>
    </location>
</feature>
<evidence type="ECO:0000313" key="5">
    <source>
        <dbReference type="EMBL" id="KAK5781957.1"/>
    </source>
</evidence>
<feature type="compositionally biased region" description="Basic and acidic residues" evidence="3">
    <location>
        <begin position="236"/>
        <end position="245"/>
    </location>
</feature>
<feature type="compositionally biased region" description="Acidic residues" evidence="3">
    <location>
        <begin position="115"/>
        <end position="128"/>
    </location>
</feature>
<evidence type="ECO:0000313" key="6">
    <source>
        <dbReference type="Proteomes" id="UP001306508"/>
    </source>
</evidence>